<dbReference type="InterPro" id="IPR018356">
    <property type="entry name" value="Tscrpt_reg_HTH_DeoR_CS"/>
</dbReference>
<evidence type="ECO:0000256" key="1">
    <source>
        <dbReference type="ARBA" id="ARBA00023015"/>
    </source>
</evidence>
<dbReference type="SMART" id="SM00420">
    <property type="entry name" value="HTH_DEOR"/>
    <property type="match status" value="1"/>
</dbReference>
<keyword evidence="1" id="KW-0805">Transcription regulation</keyword>
<dbReference type="AlphaFoldDB" id="A0A2P8EAF0"/>
<dbReference type="SMART" id="SM01134">
    <property type="entry name" value="DeoRC"/>
    <property type="match status" value="1"/>
</dbReference>
<protein>
    <submittedName>
        <fullName evidence="5">DeoR family transcriptional regulator</fullName>
    </submittedName>
</protein>
<dbReference type="Proteomes" id="UP000240708">
    <property type="component" value="Unassembled WGS sequence"/>
</dbReference>
<sequence length="249" mass="27853">MLKEERHRLILEQVHLHNRVLLTDLAESLDVSVDTIRRDVKELDHQKKLNKVHGGAISHGFLSNSSLSQDVYLQPEKQVIAKKAVDLLKEGQVILMSGGTTNIELVRNFPRKFSLTVFTPSLQVANQLMDFPNIEVIFVGGKLLSEAKFAVGGMVINLLSQIKVDICFLGTGYLDSVQGLTEFDWEVVQVKKAMIASSKKLVLLTVSNKLNSVQRYKTCDLNAVDVLITELPNTAPKLDPFREFISEIL</sequence>
<dbReference type="InterPro" id="IPR036388">
    <property type="entry name" value="WH-like_DNA-bd_sf"/>
</dbReference>
<keyword evidence="2" id="KW-0238">DNA-binding</keyword>
<dbReference type="RefSeq" id="WP_106566364.1">
    <property type="nucleotide sequence ID" value="NZ_JAUVYL010000083.1"/>
</dbReference>
<gene>
    <name evidence="5" type="ORF">CLV48_102251</name>
</gene>
<dbReference type="InterPro" id="IPR036390">
    <property type="entry name" value="WH_DNA-bd_sf"/>
</dbReference>
<evidence type="ECO:0000256" key="3">
    <source>
        <dbReference type="ARBA" id="ARBA00023163"/>
    </source>
</evidence>
<comment type="caution">
    <text evidence="5">The sequence shown here is derived from an EMBL/GenBank/DDBJ whole genome shotgun (WGS) entry which is preliminary data.</text>
</comment>
<dbReference type="OrthoDB" id="9797223at2"/>
<dbReference type="InterPro" id="IPR001034">
    <property type="entry name" value="DeoR_HTH"/>
</dbReference>
<name>A0A2P8EAF0_9BACT</name>
<dbReference type="PROSITE" id="PS51000">
    <property type="entry name" value="HTH_DEOR_2"/>
    <property type="match status" value="1"/>
</dbReference>
<evidence type="ECO:0000313" key="6">
    <source>
        <dbReference type="Proteomes" id="UP000240708"/>
    </source>
</evidence>
<dbReference type="Pfam" id="PF08220">
    <property type="entry name" value="HTH_DeoR"/>
    <property type="match status" value="1"/>
</dbReference>
<evidence type="ECO:0000256" key="2">
    <source>
        <dbReference type="ARBA" id="ARBA00023125"/>
    </source>
</evidence>
<dbReference type="Gene3D" id="1.10.10.10">
    <property type="entry name" value="Winged helix-like DNA-binding domain superfamily/Winged helix DNA-binding domain"/>
    <property type="match status" value="1"/>
</dbReference>
<dbReference type="SUPFAM" id="SSF100950">
    <property type="entry name" value="NagB/RpiA/CoA transferase-like"/>
    <property type="match status" value="1"/>
</dbReference>
<accession>A0A2P8EAF0</accession>
<dbReference type="GO" id="GO:0003677">
    <property type="term" value="F:DNA binding"/>
    <property type="evidence" value="ECO:0007669"/>
    <property type="project" value="UniProtKB-KW"/>
</dbReference>
<reference evidence="5 6" key="1">
    <citation type="submission" date="2018-03" db="EMBL/GenBank/DDBJ databases">
        <title>Genomic Encyclopedia of Archaeal and Bacterial Type Strains, Phase II (KMG-II): from individual species to whole genera.</title>
        <authorList>
            <person name="Goeker M."/>
        </authorList>
    </citation>
    <scope>NUCLEOTIDE SEQUENCE [LARGE SCALE GENOMIC DNA]</scope>
    <source>
        <strain evidence="5 6">DSM 28057</strain>
    </source>
</reference>
<dbReference type="PANTHER" id="PTHR30363">
    <property type="entry name" value="HTH-TYPE TRANSCRIPTIONAL REGULATOR SRLR-RELATED"/>
    <property type="match status" value="1"/>
</dbReference>
<dbReference type="InterPro" id="IPR014036">
    <property type="entry name" value="DeoR-like_C"/>
</dbReference>
<keyword evidence="3" id="KW-0804">Transcription</keyword>
<dbReference type="SUPFAM" id="SSF46785">
    <property type="entry name" value="Winged helix' DNA-binding domain"/>
    <property type="match status" value="1"/>
</dbReference>
<keyword evidence="6" id="KW-1185">Reference proteome</keyword>
<dbReference type="GO" id="GO:0003700">
    <property type="term" value="F:DNA-binding transcription factor activity"/>
    <property type="evidence" value="ECO:0007669"/>
    <property type="project" value="InterPro"/>
</dbReference>
<dbReference type="PRINTS" id="PR00037">
    <property type="entry name" value="HTHLACR"/>
</dbReference>
<evidence type="ECO:0000313" key="5">
    <source>
        <dbReference type="EMBL" id="PSL06435.1"/>
    </source>
</evidence>
<dbReference type="Gene3D" id="3.40.50.1360">
    <property type="match status" value="1"/>
</dbReference>
<organism evidence="5 6">
    <name type="scientific">Cecembia rubra</name>
    <dbReference type="NCBI Taxonomy" id="1485585"/>
    <lineage>
        <taxon>Bacteria</taxon>
        <taxon>Pseudomonadati</taxon>
        <taxon>Bacteroidota</taxon>
        <taxon>Cytophagia</taxon>
        <taxon>Cytophagales</taxon>
        <taxon>Cyclobacteriaceae</taxon>
        <taxon>Cecembia</taxon>
    </lineage>
</organism>
<dbReference type="EMBL" id="PYGF01000002">
    <property type="protein sequence ID" value="PSL06435.1"/>
    <property type="molecule type" value="Genomic_DNA"/>
</dbReference>
<dbReference type="InterPro" id="IPR037171">
    <property type="entry name" value="NagB/RpiA_transferase-like"/>
</dbReference>
<proteinExistence type="predicted"/>
<dbReference type="PANTHER" id="PTHR30363:SF44">
    <property type="entry name" value="AGA OPERON TRANSCRIPTIONAL REPRESSOR-RELATED"/>
    <property type="match status" value="1"/>
</dbReference>
<dbReference type="Pfam" id="PF00455">
    <property type="entry name" value="DeoRC"/>
    <property type="match status" value="1"/>
</dbReference>
<evidence type="ECO:0000259" key="4">
    <source>
        <dbReference type="PROSITE" id="PS51000"/>
    </source>
</evidence>
<feature type="domain" description="HTH deoR-type" evidence="4">
    <location>
        <begin position="3"/>
        <end position="58"/>
    </location>
</feature>
<dbReference type="PROSITE" id="PS00894">
    <property type="entry name" value="HTH_DEOR_1"/>
    <property type="match status" value="1"/>
</dbReference>
<dbReference type="InterPro" id="IPR050313">
    <property type="entry name" value="Carb_Metab_HTH_regulators"/>
</dbReference>